<evidence type="ECO:0000313" key="7">
    <source>
        <dbReference type="Proteomes" id="UP000238034"/>
    </source>
</evidence>
<protein>
    <submittedName>
        <fullName evidence="6">CRP-like cAMP-binding protein</fullName>
    </submittedName>
</protein>
<dbReference type="InterPro" id="IPR012318">
    <property type="entry name" value="HTH_CRP"/>
</dbReference>
<dbReference type="GO" id="GO:0003700">
    <property type="term" value="F:DNA-binding transcription factor activity"/>
    <property type="evidence" value="ECO:0007669"/>
    <property type="project" value="TreeGrafter"/>
</dbReference>
<reference evidence="6 7" key="1">
    <citation type="submission" date="2018-03" db="EMBL/GenBank/DDBJ databases">
        <title>Genomic Encyclopedia of Type Strains, Phase III (KMG-III): the genomes of soil and plant-associated and newly described type strains.</title>
        <authorList>
            <person name="Whitman W."/>
        </authorList>
    </citation>
    <scope>NUCLEOTIDE SEQUENCE [LARGE SCALE GENOMIC DNA]</scope>
    <source>
        <strain evidence="6 7">CGMCC 1.9313</strain>
    </source>
</reference>
<dbReference type="PROSITE" id="PS50042">
    <property type="entry name" value="CNMP_BINDING_3"/>
    <property type="match status" value="1"/>
</dbReference>
<comment type="caution">
    <text evidence="6">The sequence shown here is derived from an EMBL/GenBank/DDBJ whole genome shotgun (WGS) entry which is preliminary data.</text>
</comment>
<evidence type="ECO:0000259" key="5">
    <source>
        <dbReference type="PROSITE" id="PS51063"/>
    </source>
</evidence>
<keyword evidence="3" id="KW-0804">Transcription</keyword>
<evidence type="ECO:0000259" key="4">
    <source>
        <dbReference type="PROSITE" id="PS50042"/>
    </source>
</evidence>
<dbReference type="SMART" id="SM00419">
    <property type="entry name" value="HTH_CRP"/>
    <property type="match status" value="1"/>
</dbReference>
<organism evidence="6 7">
    <name type="scientific">Arcticibacter pallidicorallinus</name>
    <dbReference type="NCBI Taxonomy" id="1259464"/>
    <lineage>
        <taxon>Bacteria</taxon>
        <taxon>Pseudomonadati</taxon>
        <taxon>Bacteroidota</taxon>
        <taxon>Sphingobacteriia</taxon>
        <taxon>Sphingobacteriales</taxon>
        <taxon>Sphingobacteriaceae</taxon>
        <taxon>Arcticibacter</taxon>
    </lineage>
</organism>
<keyword evidence="1" id="KW-0805">Transcription regulation</keyword>
<keyword evidence="7" id="KW-1185">Reference proteome</keyword>
<dbReference type="OrthoDB" id="9127033at2"/>
<dbReference type="InterPro" id="IPR018490">
    <property type="entry name" value="cNMP-bd_dom_sf"/>
</dbReference>
<dbReference type="Pfam" id="PF00027">
    <property type="entry name" value="cNMP_binding"/>
    <property type="match status" value="1"/>
</dbReference>
<dbReference type="Pfam" id="PF13545">
    <property type="entry name" value="HTH_Crp_2"/>
    <property type="match status" value="1"/>
</dbReference>
<dbReference type="CDD" id="cd00092">
    <property type="entry name" value="HTH_CRP"/>
    <property type="match status" value="1"/>
</dbReference>
<evidence type="ECO:0000256" key="2">
    <source>
        <dbReference type="ARBA" id="ARBA00023125"/>
    </source>
</evidence>
<sequence length="230" mass="26165">MKLCNKTCDLQECLMCRGILPEWKPALDKHRKNYSVKKGESIIREGDIVNGIYFVYSGKLKIHKKWGNKELIIRFATNGAIIGHRGLSSNIETFPVSATALEPSIVCFLELDFFLATLRVNHEFAYRLLLFFADELQESERRMRDLALKSVKTRLASALLQLSQLFGINENRCINLDLSRNDLACFTGATYETVFRTINELVQDGLITLDEKKIQITNPCGLEALTKENS</sequence>
<evidence type="ECO:0000313" key="6">
    <source>
        <dbReference type="EMBL" id="PRY53271.1"/>
    </source>
</evidence>
<dbReference type="EMBL" id="PVTH01000004">
    <property type="protein sequence ID" value="PRY53271.1"/>
    <property type="molecule type" value="Genomic_DNA"/>
</dbReference>
<dbReference type="PANTHER" id="PTHR24567:SF26">
    <property type="entry name" value="REGULATORY PROTEIN YEIL"/>
    <property type="match status" value="1"/>
</dbReference>
<dbReference type="GO" id="GO:0003677">
    <property type="term" value="F:DNA binding"/>
    <property type="evidence" value="ECO:0007669"/>
    <property type="project" value="UniProtKB-KW"/>
</dbReference>
<evidence type="ECO:0000256" key="1">
    <source>
        <dbReference type="ARBA" id="ARBA00023015"/>
    </source>
</evidence>
<proteinExistence type="predicted"/>
<dbReference type="PROSITE" id="PS51063">
    <property type="entry name" value="HTH_CRP_2"/>
    <property type="match status" value="1"/>
</dbReference>
<dbReference type="SUPFAM" id="SSF51206">
    <property type="entry name" value="cAMP-binding domain-like"/>
    <property type="match status" value="1"/>
</dbReference>
<feature type="domain" description="Cyclic nucleotide-binding" evidence="4">
    <location>
        <begin position="32"/>
        <end position="112"/>
    </location>
</feature>
<keyword evidence="2" id="KW-0238">DNA-binding</keyword>
<accession>A0A2T0U5U2</accession>
<dbReference type="SMART" id="SM00100">
    <property type="entry name" value="cNMP"/>
    <property type="match status" value="1"/>
</dbReference>
<evidence type="ECO:0000256" key="3">
    <source>
        <dbReference type="ARBA" id="ARBA00023163"/>
    </source>
</evidence>
<dbReference type="InterPro" id="IPR036390">
    <property type="entry name" value="WH_DNA-bd_sf"/>
</dbReference>
<dbReference type="CDD" id="cd00038">
    <property type="entry name" value="CAP_ED"/>
    <property type="match status" value="1"/>
</dbReference>
<dbReference type="InterPro" id="IPR036388">
    <property type="entry name" value="WH-like_DNA-bd_sf"/>
</dbReference>
<dbReference type="PANTHER" id="PTHR24567">
    <property type="entry name" value="CRP FAMILY TRANSCRIPTIONAL REGULATORY PROTEIN"/>
    <property type="match status" value="1"/>
</dbReference>
<dbReference type="GO" id="GO:0005829">
    <property type="term" value="C:cytosol"/>
    <property type="evidence" value="ECO:0007669"/>
    <property type="project" value="TreeGrafter"/>
</dbReference>
<gene>
    <name evidence="6" type="ORF">B0I27_104281</name>
</gene>
<dbReference type="PRINTS" id="PR00034">
    <property type="entry name" value="HTHCRP"/>
</dbReference>
<dbReference type="InterPro" id="IPR000595">
    <property type="entry name" value="cNMP-bd_dom"/>
</dbReference>
<dbReference type="SUPFAM" id="SSF46785">
    <property type="entry name" value="Winged helix' DNA-binding domain"/>
    <property type="match status" value="1"/>
</dbReference>
<dbReference type="InterPro" id="IPR014710">
    <property type="entry name" value="RmlC-like_jellyroll"/>
</dbReference>
<dbReference type="InterPro" id="IPR050397">
    <property type="entry name" value="Env_Response_Regulators"/>
</dbReference>
<dbReference type="AlphaFoldDB" id="A0A2T0U5U2"/>
<dbReference type="Gene3D" id="2.60.120.10">
    <property type="entry name" value="Jelly Rolls"/>
    <property type="match status" value="1"/>
</dbReference>
<dbReference type="Gene3D" id="1.10.10.10">
    <property type="entry name" value="Winged helix-like DNA-binding domain superfamily/Winged helix DNA-binding domain"/>
    <property type="match status" value="1"/>
</dbReference>
<dbReference type="Proteomes" id="UP000238034">
    <property type="component" value="Unassembled WGS sequence"/>
</dbReference>
<feature type="domain" description="HTH crp-type" evidence="5">
    <location>
        <begin position="149"/>
        <end position="220"/>
    </location>
</feature>
<name>A0A2T0U5U2_9SPHI</name>